<dbReference type="InterPro" id="IPR050832">
    <property type="entry name" value="Bact_Acetyltransf"/>
</dbReference>
<keyword evidence="2" id="KW-0012">Acyltransferase</keyword>
<evidence type="ECO:0000313" key="5">
    <source>
        <dbReference type="Proteomes" id="UP001379945"/>
    </source>
</evidence>
<dbReference type="Pfam" id="PF00583">
    <property type="entry name" value="Acetyltransf_1"/>
    <property type="match status" value="1"/>
</dbReference>
<dbReference type="RefSeq" id="WP_341400496.1">
    <property type="nucleotide sequence ID" value="NZ_JBBUTI010000014.1"/>
</dbReference>
<proteinExistence type="predicted"/>
<gene>
    <name evidence="4" type="ORF">AACH00_17675</name>
</gene>
<keyword evidence="1" id="KW-0808">Transferase</keyword>
<sequence>MSSLPAVQIRPERADHPAVVAMLGALDAYLASLYAPEDNHILDVQALLQPGIDFLVAEQGGVIVGCGASRTMPGEVDTGGAAYGEIKRMFVQPAARGQRIAEQLLQMLEHRLAERRVHLATLETGKDQLEAVRLYERCGYVRRAAFGGYPDNGLSLFLEKHLSA</sequence>
<comment type="caution">
    <text evidence="4">The sequence shown here is derived from an EMBL/GenBank/DDBJ whole genome shotgun (WGS) entry which is preliminary data.</text>
</comment>
<keyword evidence="5" id="KW-1185">Reference proteome</keyword>
<dbReference type="SUPFAM" id="SSF55729">
    <property type="entry name" value="Acyl-CoA N-acyltransferases (Nat)"/>
    <property type="match status" value="1"/>
</dbReference>
<dbReference type="PANTHER" id="PTHR43877:SF2">
    <property type="entry name" value="AMINOALKYLPHOSPHONATE N-ACETYLTRANSFERASE-RELATED"/>
    <property type="match status" value="1"/>
</dbReference>
<evidence type="ECO:0000313" key="4">
    <source>
        <dbReference type="EMBL" id="MEK8048186.1"/>
    </source>
</evidence>
<dbReference type="InterPro" id="IPR000182">
    <property type="entry name" value="GNAT_dom"/>
</dbReference>
<dbReference type="PROSITE" id="PS51186">
    <property type="entry name" value="GNAT"/>
    <property type="match status" value="1"/>
</dbReference>
<dbReference type="EMBL" id="JBBUTI010000014">
    <property type="protein sequence ID" value="MEK8048186.1"/>
    <property type="molecule type" value="Genomic_DNA"/>
</dbReference>
<protein>
    <submittedName>
        <fullName evidence="4">GNAT family N-acetyltransferase</fullName>
    </submittedName>
</protein>
<accession>A0ABU9C972</accession>
<organism evidence="4 5">
    <name type="scientific">Ideonella margarita</name>
    <dbReference type="NCBI Taxonomy" id="2984191"/>
    <lineage>
        <taxon>Bacteria</taxon>
        <taxon>Pseudomonadati</taxon>
        <taxon>Pseudomonadota</taxon>
        <taxon>Betaproteobacteria</taxon>
        <taxon>Burkholderiales</taxon>
        <taxon>Sphaerotilaceae</taxon>
        <taxon>Ideonella</taxon>
    </lineage>
</organism>
<name>A0ABU9C972_9BURK</name>
<evidence type="ECO:0000259" key="3">
    <source>
        <dbReference type="PROSITE" id="PS51186"/>
    </source>
</evidence>
<dbReference type="InterPro" id="IPR016181">
    <property type="entry name" value="Acyl_CoA_acyltransferase"/>
</dbReference>
<evidence type="ECO:0000256" key="1">
    <source>
        <dbReference type="ARBA" id="ARBA00022679"/>
    </source>
</evidence>
<reference evidence="4 5" key="1">
    <citation type="submission" date="2024-04" db="EMBL/GenBank/DDBJ databases">
        <title>Novel species of the genus Ideonella isolated from streams.</title>
        <authorList>
            <person name="Lu H."/>
        </authorList>
    </citation>
    <scope>NUCLEOTIDE SEQUENCE [LARGE SCALE GENOMIC DNA]</scope>
    <source>
        <strain evidence="4 5">LYT19W</strain>
    </source>
</reference>
<feature type="domain" description="N-acetyltransferase" evidence="3">
    <location>
        <begin position="7"/>
        <end position="163"/>
    </location>
</feature>
<evidence type="ECO:0000256" key="2">
    <source>
        <dbReference type="ARBA" id="ARBA00023315"/>
    </source>
</evidence>
<dbReference type="Proteomes" id="UP001379945">
    <property type="component" value="Unassembled WGS sequence"/>
</dbReference>
<dbReference type="CDD" id="cd04301">
    <property type="entry name" value="NAT_SF"/>
    <property type="match status" value="1"/>
</dbReference>
<dbReference type="PANTHER" id="PTHR43877">
    <property type="entry name" value="AMINOALKYLPHOSPHONATE N-ACETYLTRANSFERASE-RELATED-RELATED"/>
    <property type="match status" value="1"/>
</dbReference>
<dbReference type="Gene3D" id="3.40.630.30">
    <property type="match status" value="1"/>
</dbReference>